<evidence type="ECO:0000259" key="6">
    <source>
        <dbReference type="SMART" id="SM00249"/>
    </source>
</evidence>
<dbReference type="InterPro" id="IPR001965">
    <property type="entry name" value="Znf_PHD"/>
</dbReference>
<dbReference type="PANTHER" id="PTHR32410:SF216">
    <property type="entry name" value="PHORBOL-ESTER_DAG-TYPE DOMAIN-CONTAINING PROTEIN"/>
    <property type="match status" value="1"/>
</dbReference>
<feature type="region of interest" description="Disordered" evidence="5">
    <location>
        <begin position="256"/>
        <end position="275"/>
    </location>
</feature>
<proteinExistence type="predicted"/>
<dbReference type="AlphaFoldDB" id="A0AAD4IMB6"/>
<protein>
    <recommendedName>
        <fullName evidence="6">Zinc finger PHD-type domain-containing protein</fullName>
    </recommendedName>
</protein>
<dbReference type="InterPro" id="IPR053192">
    <property type="entry name" value="Vacuole_Formation_Reg"/>
</dbReference>
<evidence type="ECO:0000256" key="3">
    <source>
        <dbReference type="ARBA" id="ARBA00022771"/>
    </source>
</evidence>
<evidence type="ECO:0000313" key="8">
    <source>
        <dbReference type="Proteomes" id="UP001190926"/>
    </source>
</evidence>
<keyword evidence="1" id="KW-0479">Metal-binding</keyword>
<sequence length="539" mass="61291">MPREIRLAAHPQHTLIQKEMMYVPKCEICRSQIERIGYYCTSSDPCRFQVHVGCAQNLSVVKSFIDHPSHPHQLTLLWRPGRSTSLRCDACGTVQKGNSYICIDCQYWIHESCAALPPTGDFHHHHHPLSLIYHLPLEYIKFDFECRICFKALLPRHWVYGCQTCRYVVHINCAITASPASTSNIDVNAAEGVIAFPIDKNKAVEELIVPFVMKNLGGSILGSPPHDDNEMVKGKYKFHNHVHELTLISSSSSSSSLSLHDIEEEEEEENNNDDLNFGNQLEILLPSHPLHLEEPNHNLTLQTPPKLDLTLCRICRSYTNGLFYECTKCDDFKADIKCASLPDTIKHAAHPQHHLKLLTIEITSESSYLERMCTACGGNTIYDVCYRCDICEIIMHASCALLPATVTNPVWDKHPLPLTFDASVNHPSGFYCDICEEEMNPKRWMYHCHHCDFSLHPDCFPNASGEYRNIKFGQRYDVGAVHHHPLAYQLLSTKLRCDVCGERKDFGSRGFQCHSHACNFFMCFDPCGEDRLDSMQAVD</sequence>
<reference evidence="7 8" key="1">
    <citation type="journal article" date="2021" name="Nat. Commun.">
        <title>Incipient diploidization of the medicinal plant Perilla within 10,000 years.</title>
        <authorList>
            <person name="Zhang Y."/>
            <person name="Shen Q."/>
            <person name="Leng L."/>
            <person name="Zhang D."/>
            <person name="Chen S."/>
            <person name="Shi Y."/>
            <person name="Ning Z."/>
            <person name="Chen S."/>
        </authorList>
    </citation>
    <scope>NUCLEOTIDE SEQUENCE [LARGE SCALE GENOMIC DNA]</scope>
    <source>
        <strain evidence="8">cv. PC099</strain>
    </source>
</reference>
<dbReference type="InterPro" id="IPR046349">
    <property type="entry name" value="C1-like_sf"/>
</dbReference>
<evidence type="ECO:0000313" key="7">
    <source>
        <dbReference type="EMBL" id="KAH6755206.1"/>
    </source>
</evidence>
<dbReference type="GO" id="GO:0008270">
    <property type="term" value="F:zinc ion binding"/>
    <property type="evidence" value="ECO:0007669"/>
    <property type="project" value="UniProtKB-KW"/>
</dbReference>
<dbReference type="Pfam" id="PF03107">
    <property type="entry name" value="C1_2"/>
    <property type="match status" value="5"/>
</dbReference>
<keyword evidence="2" id="KW-0677">Repeat</keyword>
<evidence type="ECO:0000256" key="2">
    <source>
        <dbReference type="ARBA" id="ARBA00022737"/>
    </source>
</evidence>
<keyword evidence="4" id="KW-0862">Zinc</keyword>
<evidence type="ECO:0000256" key="1">
    <source>
        <dbReference type="ARBA" id="ARBA00022723"/>
    </source>
</evidence>
<keyword evidence="3" id="KW-0863">Zinc-finger</keyword>
<evidence type="ECO:0000256" key="5">
    <source>
        <dbReference type="SAM" id="MobiDB-lite"/>
    </source>
</evidence>
<dbReference type="PANTHER" id="PTHR32410">
    <property type="entry name" value="CYSTEINE/HISTIDINE-RICH C1 DOMAIN FAMILY PROTEIN"/>
    <property type="match status" value="1"/>
</dbReference>
<comment type="caution">
    <text evidence="7">The sequence shown here is derived from an EMBL/GenBank/DDBJ whole genome shotgun (WGS) entry which is preliminary data.</text>
</comment>
<gene>
    <name evidence="7" type="ORF">C2S53_017464</name>
</gene>
<organism evidence="7 8">
    <name type="scientific">Perilla frutescens var. hirtella</name>
    <name type="common">Perilla citriodora</name>
    <name type="synonym">Perilla setoyensis</name>
    <dbReference type="NCBI Taxonomy" id="608512"/>
    <lineage>
        <taxon>Eukaryota</taxon>
        <taxon>Viridiplantae</taxon>
        <taxon>Streptophyta</taxon>
        <taxon>Embryophyta</taxon>
        <taxon>Tracheophyta</taxon>
        <taxon>Spermatophyta</taxon>
        <taxon>Magnoliopsida</taxon>
        <taxon>eudicotyledons</taxon>
        <taxon>Gunneridae</taxon>
        <taxon>Pentapetalae</taxon>
        <taxon>asterids</taxon>
        <taxon>lamiids</taxon>
        <taxon>Lamiales</taxon>
        <taxon>Lamiaceae</taxon>
        <taxon>Nepetoideae</taxon>
        <taxon>Elsholtzieae</taxon>
        <taxon>Perilla</taxon>
    </lineage>
</organism>
<accession>A0AAD4IMB6</accession>
<dbReference type="SUPFAM" id="SSF57889">
    <property type="entry name" value="Cysteine-rich domain"/>
    <property type="match status" value="5"/>
</dbReference>
<keyword evidence="8" id="KW-1185">Reference proteome</keyword>
<feature type="domain" description="Zinc finger PHD-type" evidence="6">
    <location>
        <begin position="372"/>
        <end position="436"/>
    </location>
</feature>
<dbReference type="SMART" id="SM00249">
    <property type="entry name" value="PHD"/>
    <property type="match status" value="2"/>
</dbReference>
<dbReference type="EMBL" id="SDAM02029626">
    <property type="protein sequence ID" value="KAH6755206.1"/>
    <property type="molecule type" value="Genomic_DNA"/>
</dbReference>
<feature type="domain" description="Zinc finger PHD-type" evidence="6">
    <location>
        <begin position="87"/>
        <end position="150"/>
    </location>
</feature>
<evidence type="ECO:0000256" key="4">
    <source>
        <dbReference type="ARBA" id="ARBA00022833"/>
    </source>
</evidence>
<dbReference type="Proteomes" id="UP001190926">
    <property type="component" value="Unassembled WGS sequence"/>
</dbReference>
<dbReference type="InterPro" id="IPR004146">
    <property type="entry name" value="DC1"/>
</dbReference>
<name>A0AAD4IMB6_PERFH</name>
<feature type="compositionally biased region" description="Acidic residues" evidence="5">
    <location>
        <begin position="262"/>
        <end position="272"/>
    </location>
</feature>